<dbReference type="InterPro" id="IPR018371">
    <property type="entry name" value="Chitin-binding_1_CS"/>
</dbReference>
<dbReference type="PROSITE" id="PS00026">
    <property type="entry name" value="CHIT_BIND_I_1"/>
    <property type="match status" value="1"/>
</dbReference>
<evidence type="ECO:0000256" key="3">
    <source>
        <dbReference type="ARBA" id="ARBA00012729"/>
    </source>
</evidence>
<evidence type="ECO:0000256" key="6">
    <source>
        <dbReference type="ARBA" id="ARBA00023024"/>
    </source>
</evidence>
<keyword evidence="5 11" id="KW-0378">Hydrolase</keyword>
<evidence type="ECO:0000259" key="12">
    <source>
        <dbReference type="PROSITE" id="PS50941"/>
    </source>
</evidence>
<keyword evidence="6" id="KW-0146">Chitin degradation</keyword>
<organism evidence="14 15">
    <name type="scientific">Ophiobolus disseminans</name>
    <dbReference type="NCBI Taxonomy" id="1469910"/>
    <lineage>
        <taxon>Eukaryota</taxon>
        <taxon>Fungi</taxon>
        <taxon>Dikarya</taxon>
        <taxon>Ascomycota</taxon>
        <taxon>Pezizomycotina</taxon>
        <taxon>Dothideomycetes</taxon>
        <taxon>Pleosporomycetidae</taxon>
        <taxon>Pleosporales</taxon>
        <taxon>Pleosporineae</taxon>
        <taxon>Phaeosphaeriaceae</taxon>
        <taxon>Ophiobolus</taxon>
    </lineage>
</organism>
<dbReference type="SUPFAM" id="SSF51445">
    <property type="entry name" value="(Trans)glycosidases"/>
    <property type="match status" value="1"/>
</dbReference>
<dbReference type="Pfam" id="PF00704">
    <property type="entry name" value="Glyco_hydro_18"/>
    <property type="match status" value="1"/>
</dbReference>
<keyword evidence="4 10" id="KW-0147">Chitin-binding</keyword>
<dbReference type="GO" id="GO:0000272">
    <property type="term" value="P:polysaccharide catabolic process"/>
    <property type="evidence" value="ECO:0007669"/>
    <property type="project" value="UniProtKB-KW"/>
</dbReference>
<protein>
    <recommendedName>
        <fullName evidence="3">chitinase</fullName>
        <ecNumber evidence="3">3.2.1.14</ecNumber>
    </recommendedName>
</protein>
<evidence type="ECO:0000256" key="9">
    <source>
        <dbReference type="ARBA" id="ARBA00023326"/>
    </source>
</evidence>
<dbReference type="PROSITE" id="PS01095">
    <property type="entry name" value="GH18_1"/>
    <property type="match status" value="1"/>
</dbReference>
<dbReference type="SUPFAM" id="SSF57016">
    <property type="entry name" value="Plant lectins/antimicrobial peptides"/>
    <property type="match status" value="1"/>
</dbReference>
<dbReference type="SMART" id="SM00636">
    <property type="entry name" value="Glyco_18"/>
    <property type="match status" value="1"/>
</dbReference>
<reference evidence="14" key="1">
    <citation type="journal article" date="2020" name="Stud. Mycol.">
        <title>101 Dothideomycetes genomes: a test case for predicting lifestyles and emergence of pathogens.</title>
        <authorList>
            <person name="Haridas S."/>
            <person name="Albert R."/>
            <person name="Binder M."/>
            <person name="Bloem J."/>
            <person name="Labutti K."/>
            <person name="Salamov A."/>
            <person name="Andreopoulos B."/>
            <person name="Baker S."/>
            <person name="Barry K."/>
            <person name="Bills G."/>
            <person name="Bluhm B."/>
            <person name="Cannon C."/>
            <person name="Castanera R."/>
            <person name="Culley D."/>
            <person name="Daum C."/>
            <person name="Ezra D."/>
            <person name="Gonzalez J."/>
            <person name="Henrissat B."/>
            <person name="Kuo A."/>
            <person name="Liang C."/>
            <person name="Lipzen A."/>
            <person name="Lutzoni F."/>
            <person name="Magnuson J."/>
            <person name="Mondo S."/>
            <person name="Nolan M."/>
            <person name="Ohm R."/>
            <person name="Pangilinan J."/>
            <person name="Park H.-J."/>
            <person name="Ramirez L."/>
            <person name="Alfaro M."/>
            <person name="Sun H."/>
            <person name="Tritt A."/>
            <person name="Yoshinaga Y."/>
            <person name="Zwiers L.-H."/>
            <person name="Turgeon B."/>
            <person name="Goodwin S."/>
            <person name="Spatafora J."/>
            <person name="Crous P."/>
            <person name="Grigoriev I."/>
        </authorList>
    </citation>
    <scope>NUCLEOTIDE SEQUENCE</scope>
    <source>
        <strain evidence="14">CBS 113818</strain>
    </source>
</reference>
<dbReference type="OrthoDB" id="73875at2759"/>
<dbReference type="Gene3D" id="3.20.20.80">
    <property type="entry name" value="Glycosidases"/>
    <property type="match status" value="1"/>
</dbReference>
<dbReference type="GO" id="GO:0008061">
    <property type="term" value="F:chitin binding"/>
    <property type="evidence" value="ECO:0007669"/>
    <property type="project" value="UniProtKB-UniRule"/>
</dbReference>
<evidence type="ECO:0000256" key="11">
    <source>
        <dbReference type="RuleBase" id="RU000489"/>
    </source>
</evidence>
<dbReference type="PROSITE" id="PS51910">
    <property type="entry name" value="GH18_2"/>
    <property type="match status" value="1"/>
</dbReference>
<dbReference type="InterPro" id="IPR036861">
    <property type="entry name" value="Endochitinase-like_sf"/>
</dbReference>
<feature type="domain" description="Chitin-binding type-1" evidence="12">
    <location>
        <begin position="16"/>
        <end position="64"/>
    </location>
</feature>
<proteinExistence type="inferred from homology"/>
<dbReference type="EC" id="3.2.1.14" evidence="3"/>
<accession>A0A6A6ZJF8</accession>
<keyword evidence="15" id="KW-1185">Reference proteome</keyword>
<dbReference type="Gene3D" id="3.30.60.10">
    <property type="entry name" value="Endochitinase-like"/>
    <property type="match status" value="1"/>
</dbReference>
<dbReference type="InterPro" id="IPR001579">
    <property type="entry name" value="Glyco_hydro_18_chit_AS"/>
</dbReference>
<dbReference type="GO" id="GO:0008843">
    <property type="term" value="F:endochitinase activity"/>
    <property type="evidence" value="ECO:0007669"/>
    <property type="project" value="UniProtKB-EC"/>
</dbReference>
<dbReference type="InterPro" id="IPR017853">
    <property type="entry name" value="GH"/>
</dbReference>
<evidence type="ECO:0000313" key="15">
    <source>
        <dbReference type="Proteomes" id="UP000799424"/>
    </source>
</evidence>
<evidence type="ECO:0000256" key="4">
    <source>
        <dbReference type="ARBA" id="ARBA00022669"/>
    </source>
</evidence>
<dbReference type="GO" id="GO:0006032">
    <property type="term" value="P:chitin catabolic process"/>
    <property type="evidence" value="ECO:0007669"/>
    <property type="project" value="UniProtKB-KW"/>
</dbReference>
<evidence type="ECO:0000256" key="8">
    <source>
        <dbReference type="ARBA" id="ARBA00023295"/>
    </source>
</evidence>
<name>A0A6A6ZJF8_9PLEO</name>
<dbReference type="SUPFAM" id="SSF54556">
    <property type="entry name" value="Chitinase insertion domain"/>
    <property type="match status" value="1"/>
</dbReference>
<dbReference type="InterPro" id="IPR011583">
    <property type="entry name" value="Chitinase_II/V-like_cat"/>
</dbReference>
<dbReference type="SMART" id="SM00270">
    <property type="entry name" value="ChtBD1"/>
    <property type="match status" value="1"/>
</dbReference>
<gene>
    <name evidence="14" type="ORF">CC86DRAFT_427674</name>
</gene>
<keyword evidence="9" id="KW-0624">Polysaccharide degradation</keyword>
<evidence type="ECO:0000259" key="13">
    <source>
        <dbReference type="PROSITE" id="PS51910"/>
    </source>
</evidence>
<dbReference type="PANTHER" id="PTHR11177:SF333">
    <property type="entry name" value="CHITINASE"/>
    <property type="match status" value="1"/>
</dbReference>
<evidence type="ECO:0000256" key="2">
    <source>
        <dbReference type="ARBA" id="ARBA00008682"/>
    </source>
</evidence>
<feature type="disulfide bond" evidence="10">
    <location>
        <begin position="38"/>
        <end position="52"/>
    </location>
</feature>
<evidence type="ECO:0000256" key="7">
    <source>
        <dbReference type="ARBA" id="ARBA00023277"/>
    </source>
</evidence>
<dbReference type="InterPro" id="IPR001002">
    <property type="entry name" value="Chitin-bd_1"/>
</dbReference>
<comment type="similarity">
    <text evidence="2">Belongs to the glycosyl hydrolase 18 family. Chitinase class V subfamily.</text>
</comment>
<keyword evidence="8 11" id="KW-0326">Glycosidase</keyword>
<sequence length="1035" mass="114614">MAVCGANTCKLDCDRKAECNPGFGSEWATRDKCPLNVCCSKHGFCGTTEEFCGDKKVAHKTCSKDNGNALVVGYYEGWAKNRPCNVFWPEQIPIGIYTHINFAFAIIDPKTFKIAPSSPDDANLYKRLMLLKQRDPNLKVYIAVGGWAFNDPGPTASTFSDLAASVPRQKIFMESLLSFMSTYGFDGIDLDWEYPVADDRSGREVDFDNFPKFMARLKQTLSGASKGLTITLPASYWYLQHFDLASLVKSVDWFNIMSYDLHGTWDQGNKWTGAFLNSHTNLTEIDLALDLLWRNNVDPSKVVMGLAFYGRTFSVTSESCKIPGCTYQSGGQRGKCSREVGILLNSEIDDLVKEHSVTPTLYKKETAKVATWGNQWVAYDDEETLVMKSEHAQTLCLGGLMVWAISHDTVDAKYHKALAKAANRKITSLPMTDGSGNAFETHEVAADTCKWTNCGESCPSGWFHVKRSDPRGKKDEYMYDETSCGPKGVHNFCCPTQTLQPDCGWYTQVDGKCDPTCPQGMIEIGSYNKNCKDKKTYQAACCSSSPKSMALYTKGEWGKYPMCEEQSSCPAGDSKKKDLLGSANAGSGQAICNAYYKGQVLPKDPPNERKFCYDGSNSKQRFSDCVWYGGVGTMPSGAPKDWCLSGCPSNRVRIGRGYDKKCANQSYRALCCVPHMTDSVQVDNPKLEEYRNAMAAYVKDPKCDNPGFATRDLHALMGRAEKSPSITVQGIVLALLVQTGSNALLDLAKDIWNKAMERYTYLQFPALRDYIKSTNAYRTQGPIEMSMKIVCSPNYWNSLAAKTQEEKLNCIDGIVCEGDHCELSNLNPRADSLIRPHKHSHHNHLHRADHGKTKLDKRFGPARDYSVNIPGGGTVTITLPSYPQIRDYAAADPANDEVVDFVNRDDCTSTAIQHFVLPTGQFYHVEHPFDGNVMGQFMRDAVAGRLRSGAVAQTGAVFATFFREVRAMPANIGAPPLAGNTDYASVLDRVMDCVGSRTNIANFVFAHADINAVKGRVSSPPFRRAFSEADHIYSK</sequence>
<evidence type="ECO:0000256" key="10">
    <source>
        <dbReference type="PROSITE-ProRule" id="PRU00261"/>
    </source>
</evidence>
<keyword evidence="10" id="KW-1015">Disulfide bond</keyword>
<feature type="disulfide bond" evidence="10">
    <location>
        <begin position="33"/>
        <end position="45"/>
    </location>
</feature>
<feature type="domain" description="GH18" evidence="13">
    <location>
        <begin position="69"/>
        <end position="425"/>
    </location>
</feature>
<dbReference type="PROSITE" id="PS50941">
    <property type="entry name" value="CHIT_BIND_I_2"/>
    <property type="match status" value="1"/>
</dbReference>
<dbReference type="InterPro" id="IPR001223">
    <property type="entry name" value="Glyco_hydro18_cat"/>
</dbReference>
<dbReference type="Proteomes" id="UP000799424">
    <property type="component" value="Unassembled WGS sequence"/>
</dbReference>
<dbReference type="CDD" id="cd00035">
    <property type="entry name" value="ChtBD1"/>
    <property type="match status" value="1"/>
</dbReference>
<dbReference type="InterPro" id="IPR029070">
    <property type="entry name" value="Chitinase_insertion_sf"/>
</dbReference>
<dbReference type="AlphaFoldDB" id="A0A6A6ZJF8"/>
<keyword evidence="7" id="KW-0119">Carbohydrate metabolism</keyword>
<evidence type="ECO:0000313" key="14">
    <source>
        <dbReference type="EMBL" id="KAF2820809.1"/>
    </source>
</evidence>
<comment type="catalytic activity">
    <reaction evidence="1">
        <text>Random endo-hydrolysis of N-acetyl-beta-D-glucosaminide (1-&gt;4)-beta-linkages in chitin and chitodextrins.</text>
        <dbReference type="EC" id="3.2.1.14"/>
    </reaction>
</comment>
<comment type="caution">
    <text evidence="10">Lacks conserved residue(s) required for the propagation of feature annotation.</text>
</comment>
<dbReference type="PANTHER" id="PTHR11177">
    <property type="entry name" value="CHITINASE"/>
    <property type="match status" value="1"/>
</dbReference>
<dbReference type="Gene3D" id="3.10.50.10">
    <property type="match status" value="1"/>
</dbReference>
<dbReference type="EMBL" id="MU006239">
    <property type="protein sequence ID" value="KAF2820809.1"/>
    <property type="molecule type" value="Genomic_DNA"/>
</dbReference>
<dbReference type="InterPro" id="IPR050314">
    <property type="entry name" value="Glycosyl_Hydrlase_18"/>
</dbReference>
<evidence type="ECO:0000256" key="5">
    <source>
        <dbReference type="ARBA" id="ARBA00022801"/>
    </source>
</evidence>
<dbReference type="Pfam" id="PF00187">
    <property type="entry name" value="Chitin_bind_1"/>
    <property type="match status" value="1"/>
</dbReference>
<evidence type="ECO:0000256" key="1">
    <source>
        <dbReference type="ARBA" id="ARBA00000822"/>
    </source>
</evidence>